<evidence type="ECO:0000259" key="1">
    <source>
        <dbReference type="Pfam" id="PF14470"/>
    </source>
</evidence>
<dbReference type="OrthoDB" id="2307739at2"/>
<accession>A0A1S8DE25</accession>
<dbReference type="InterPro" id="IPR039519">
    <property type="entry name" value="YokE-like_PH"/>
</dbReference>
<proteinExistence type="predicted"/>
<dbReference type="Proteomes" id="UP000242847">
    <property type="component" value="Unassembled WGS sequence"/>
</dbReference>
<gene>
    <name evidence="2" type="ORF">BXT89_11875</name>
</gene>
<name>A0A1S8DE25_9GAMM</name>
<dbReference type="AlphaFoldDB" id="A0A1S8DE25"/>
<reference evidence="2 3" key="1">
    <citation type="submission" date="2017-01" db="EMBL/GenBank/DDBJ databases">
        <title>Draft genome sequence of Pseudomonas pachastrellae type strain CCUG 46540T from a deep sea.</title>
        <authorList>
            <person name="Gomila M."/>
            <person name="Mulet M."/>
            <person name="Lalucat J."/>
            <person name="Garcia-Valdes E."/>
        </authorList>
    </citation>
    <scope>NUCLEOTIDE SEQUENCE [LARGE SCALE GENOMIC DNA]</scope>
    <source>
        <strain evidence="2 3">CCUG 46540</strain>
    </source>
</reference>
<dbReference type="STRING" id="254161.SAMN05216256_10712"/>
<organism evidence="2 3">
    <name type="scientific">Halopseudomonas pachastrellae</name>
    <dbReference type="NCBI Taxonomy" id="254161"/>
    <lineage>
        <taxon>Bacteria</taxon>
        <taxon>Pseudomonadati</taxon>
        <taxon>Pseudomonadota</taxon>
        <taxon>Gammaproteobacteria</taxon>
        <taxon>Pseudomonadales</taxon>
        <taxon>Pseudomonadaceae</taxon>
        <taxon>Halopseudomonas</taxon>
    </lineage>
</organism>
<dbReference type="RefSeq" id="WP_083727886.1">
    <property type="nucleotide sequence ID" value="NZ_FOUD01000007.1"/>
</dbReference>
<sequence length="216" mass="24316">MNNYDKYAEYTKTGSWGEICRLNNVELDSFGTRKELKALPEYLEPDEVVFALTSGVMNQSETSNSFDFGANTWLVVLTSDRFLFLDAAMLTKSVDTQSIRHDHVQAVSASQGLMLGKIMVDLGSRMLVIDNCQKATVKVLANIANKWLKELSEKKESASKPASLTSETPLLDTLERLYKLWKLGALTESEFKEGRQRLFASKEFAAEKDRMLSKLP</sequence>
<comment type="caution">
    <text evidence="2">The sequence shown here is derived from an EMBL/GenBank/DDBJ whole genome shotgun (WGS) entry which is preliminary data.</text>
</comment>
<keyword evidence="3" id="KW-1185">Reference proteome</keyword>
<evidence type="ECO:0000313" key="3">
    <source>
        <dbReference type="Proteomes" id="UP000242847"/>
    </source>
</evidence>
<evidence type="ECO:0000313" key="2">
    <source>
        <dbReference type="EMBL" id="ONM43654.1"/>
    </source>
</evidence>
<feature type="domain" description="YokE-like PH" evidence="1">
    <location>
        <begin position="43"/>
        <end position="145"/>
    </location>
</feature>
<protein>
    <recommendedName>
        <fullName evidence="1">YokE-like PH domain-containing protein</fullName>
    </recommendedName>
</protein>
<dbReference type="EMBL" id="MUBC01000024">
    <property type="protein sequence ID" value="ONM43654.1"/>
    <property type="molecule type" value="Genomic_DNA"/>
</dbReference>
<dbReference type="Pfam" id="PF14470">
    <property type="entry name" value="bPH_3"/>
    <property type="match status" value="1"/>
</dbReference>